<dbReference type="SUPFAM" id="SSF53822">
    <property type="entry name" value="Periplasmic binding protein-like I"/>
    <property type="match status" value="1"/>
</dbReference>
<proteinExistence type="inferred from homology"/>
<dbReference type="OrthoDB" id="7337537at2"/>
<dbReference type="EMBL" id="SOHQ01000007">
    <property type="protein sequence ID" value="TFD81648.1"/>
    <property type="molecule type" value="Genomic_DNA"/>
</dbReference>
<dbReference type="PANTHER" id="PTHR30483:SF6">
    <property type="entry name" value="PERIPLASMIC BINDING PROTEIN OF ABC TRANSPORTER FOR NATURAL AMINO ACIDS"/>
    <property type="match status" value="1"/>
</dbReference>
<comment type="similarity">
    <text evidence="1">Belongs to the leucine-binding protein family.</text>
</comment>
<dbReference type="InterPro" id="IPR051010">
    <property type="entry name" value="BCAA_transport"/>
</dbReference>
<dbReference type="PROSITE" id="PS51257">
    <property type="entry name" value="PROKAR_LIPOPROTEIN"/>
    <property type="match status" value="1"/>
</dbReference>
<evidence type="ECO:0000313" key="5">
    <source>
        <dbReference type="EMBL" id="TFD81648.1"/>
    </source>
</evidence>
<dbReference type="InterPro" id="IPR028081">
    <property type="entry name" value="Leu-bd"/>
</dbReference>
<dbReference type="CDD" id="cd06338">
    <property type="entry name" value="PBP1_ABC_ligand_binding-like"/>
    <property type="match status" value="1"/>
</dbReference>
<evidence type="ECO:0000256" key="2">
    <source>
        <dbReference type="ARBA" id="ARBA00022729"/>
    </source>
</evidence>
<feature type="chain" id="PRO_5039143721" description="Leucine-binding protein domain-containing protein" evidence="3">
    <location>
        <begin position="27"/>
        <end position="415"/>
    </location>
</feature>
<sequence length="415" mass="43745">MNITKKWRSRFLTPLAVGAAMALALAGCTAGGGDTSASDSSNEPIVIGGTLGLTGVFSGPSAGYELAYEYWLDQVNAAGGIDGRPVELIIYDDESTPTVAQQLYQRLINEDGVDLLLAPYTTAVGGAVVPIAERAGMLMINAGFVGKEIHQTADLLVSTWPYQDVEYSLGMFEYLDTLPASEMPKTIAVVTAQNPFTLAALNGFDGNGGVLNYAKERGIEVVVNEEYDQTATDLSSLIETVKASNADMFFALSLPNDGALVAKTVNESGYDPTFYCSCGSQVTSLPNWPDLGAAGNNVFASTSAFPTQGYSGLQEISDYIAEQQGVSGAPAYSAVAYAAGQVIQQAIEGAGTLDSQALREYIANNTFSTAVGDISYNEDGTTDFRQVLLQFQADGGNKVIWPIDQATADAVTPLR</sequence>
<dbReference type="PANTHER" id="PTHR30483">
    <property type="entry name" value="LEUCINE-SPECIFIC-BINDING PROTEIN"/>
    <property type="match status" value="1"/>
</dbReference>
<dbReference type="AlphaFoldDB" id="A0A4Y8KT59"/>
<feature type="domain" description="Leucine-binding protein" evidence="4">
    <location>
        <begin position="44"/>
        <end position="392"/>
    </location>
</feature>
<gene>
    <name evidence="5" type="ORF">E3T53_01170</name>
</gene>
<feature type="signal peptide" evidence="3">
    <location>
        <begin position="1"/>
        <end position="26"/>
    </location>
</feature>
<dbReference type="Proteomes" id="UP000298218">
    <property type="component" value="Unassembled WGS sequence"/>
</dbReference>
<evidence type="ECO:0000256" key="1">
    <source>
        <dbReference type="ARBA" id="ARBA00010062"/>
    </source>
</evidence>
<reference evidence="5 6" key="1">
    <citation type="submission" date="2019-03" db="EMBL/GenBank/DDBJ databases">
        <title>Genomics of glacier-inhabiting Cryobacterium strains.</title>
        <authorList>
            <person name="Liu Q."/>
            <person name="Xin Y.-H."/>
        </authorList>
    </citation>
    <scope>NUCLEOTIDE SEQUENCE [LARGE SCALE GENOMIC DNA]</scope>
    <source>
        <strain evidence="5 6">CGMCC 1.4292</strain>
    </source>
</reference>
<comment type="caution">
    <text evidence="5">The sequence shown here is derived from an EMBL/GenBank/DDBJ whole genome shotgun (WGS) entry which is preliminary data.</text>
</comment>
<dbReference type="RefSeq" id="WP_134172453.1">
    <property type="nucleotide sequence ID" value="NZ_SODI01000001.1"/>
</dbReference>
<organism evidence="5 6">
    <name type="scientific">Cryobacterium psychrophilum</name>
    <dbReference type="NCBI Taxonomy" id="41988"/>
    <lineage>
        <taxon>Bacteria</taxon>
        <taxon>Bacillati</taxon>
        <taxon>Actinomycetota</taxon>
        <taxon>Actinomycetes</taxon>
        <taxon>Micrococcales</taxon>
        <taxon>Microbacteriaceae</taxon>
        <taxon>Cryobacterium</taxon>
    </lineage>
</organism>
<protein>
    <recommendedName>
        <fullName evidence="4">Leucine-binding protein domain-containing protein</fullName>
    </recommendedName>
</protein>
<keyword evidence="6" id="KW-1185">Reference proteome</keyword>
<name>A0A4Y8KT59_9MICO</name>
<evidence type="ECO:0000259" key="4">
    <source>
        <dbReference type="Pfam" id="PF13458"/>
    </source>
</evidence>
<keyword evidence="2 3" id="KW-0732">Signal</keyword>
<dbReference type="Pfam" id="PF13458">
    <property type="entry name" value="Peripla_BP_6"/>
    <property type="match status" value="1"/>
</dbReference>
<dbReference type="Gene3D" id="3.40.50.2300">
    <property type="match status" value="2"/>
</dbReference>
<accession>A0A4Y8KT59</accession>
<evidence type="ECO:0000313" key="6">
    <source>
        <dbReference type="Proteomes" id="UP000298218"/>
    </source>
</evidence>
<evidence type="ECO:0000256" key="3">
    <source>
        <dbReference type="SAM" id="SignalP"/>
    </source>
</evidence>
<dbReference type="InterPro" id="IPR028082">
    <property type="entry name" value="Peripla_BP_I"/>
</dbReference>